<dbReference type="SUPFAM" id="SSF53187">
    <property type="entry name" value="Zn-dependent exopeptidases"/>
    <property type="match status" value="1"/>
</dbReference>
<comment type="subunit">
    <text evidence="3">Homodimer.</text>
</comment>
<dbReference type="Gene3D" id="3.30.70.360">
    <property type="match status" value="1"/>
</dbReference>
<dbReference type="InterPro" id="IPR010158">
    <property type="entry name" value="Amidase_Cbmase"/>
</dbReference>
<evidence type="ECO:0000256" key="5">
    <source>
        <dbReference type="ARBA" id="ARBA00022801"/>
    </source>
</evidence>
<dbReference type="RefSeq" id="WP_232314479.1">
    <property type="nucleotide sequence ID" value="NZ_CAWRCI010000039.1"/>
</dbReference>
<dbReference type="GO" id="GO:0016813">
    <property type="term" value="F:hydrolase activity, acting on carbon-nitrogen (but not peptide) bonds, in linear amidines"/>
    <property type="evidence" value="ECO:0007669"/>
    <property type="project" value="InterPro"/>
</dbReference>
<evidence type="ECO:0000256" key="1">
    <source>
        <dbReference type="ARBA" id="ARBA00001936"/>
    </source>
</evidence>
<dbReference type="EMBL" id="FIZY01000039">
    <property type="protein sequence ID" value="CZF85572.1"/>
    <property type="molecule type" value="Genomic_DNA"/>
</dbReference>
<evidence type="ECO:0000313" key="8">
    <source>
        <dbReference type="Proteomes" id="UP000073601"/>
    </source>
</evidence>
<dbReference type="Gene3D" id="3.40.630.10">
    <property type="entry name" value="Zn peptidases"/>
    <property type="match status" value="1"/>
</dbReference>
<evidence type="ECO:0000256" key="3">
    <source>
        <dbReference type="ARBA" id="ARBA00011738"/>
    </source>
</evidence>
<evidence type="ECO:0000256" key="2">
    <source>
        <dbReference type="ARBA" id="ARBA00006153"/>
    </source>
</evidence>
<dbReference type="Proteomes" id="UP000073601">
    <property type="component" value="Unassembled WGS sequence"/>
</dbReference>
<name>A0A128FFK2_9GAMM</name>
<keyword evidence="5 7" id="KW-0378">Hydrolase</keyword>
<dbReference type="InterPro" id="IPR036264">
    <property type="entry name" value="Bact_exopeptidase_dim_dom"/>
</dbReference>
<dbReference type="EC" id="3.5.1.87" evidence="7"/>
<protein>
    <submittedName>
        <fullName evidence="7">N-carbamoyl-L-amino acid hydrolase</fullName>
        <ecNumber evidence="7">3.5.1.87</ecNumber>
    </submittedName>
</protein>
<dbReference type="SUPFAM" id="SSF55031">
    <property type="entry name" value="Bacterial exopeptidase dimerisation domain"/>
    <property type="match status" value="1"/>
</dbReference>
<proteinExistence type="inferred from homology"/>
<dbReference type="AlphaFoldDB" id="A0A128FFK2"/>
<dbReference type="InterPro" id="IPR002933">
    <property type="entry name" value="Peptidase_M20"/>
</dbReference>
<dbReference type="NCBIfam" id="TIGR01879">
    <property type="entry name" value="hydantase"/>
    <property type="match status" value="1"/>
</dbReference>
<comment type="cofactor">
    <cofactor evidence="1">
        <name>Mn(2+)</name>
        <dbReference type="ChEBI" id="CHEBI:29035"/>
    </cofactor>
</comment>
<dbReference type="PANTHER" id="PTHR32494:SF19">
    <property type="entry name" value="ALLANTOATE DEIMINASE-RELATED"/>
    <property type="match status" value="1"/>
</dbReference>
<evidence type="ECO:0000256" key="6">
    <source>
        <dbReference type="ARBA" id="ARBA00023211"/>
    </source>
</evidence>
<organism evidence="7 8">
    <name type="scientific">Grimontia marina</name>
    <dbReference type="NCBI Taxonomy" id="646534"/>
    <lineage>
        <taxon>Bacteria</taxon>
        <taxon>Pseudomonadati</taxon>
        <taxon>Pseudomonadota</taxon>
        <taxon>Gammaproteobacteria</taxon>
        <taxon>Vibrionales</taxon>
        <taxon>Vibrionaceae</taxon>
        <taxon>Grimontia</taxon>
    </lineage>
</organism>
<keyword evidence="8" id="KW-1185">Reference proteome</keyword>
<keyword evidence="6" id="KW-0464">Manganese</keyword>
<evidence type="ECO:0000313" key="7">
    <source>
        <dbReference type="EMBL" id="CZF85572.1"/>
    </source>
</evidence>
<dbReference type="Pfam" id="PF01546">
    <property type="entry name" value="Peptidase_M20"/>
    <property type="match status" value="1"/>
</dbReference>
<sequence length="317" mass="34477">MTHLLGQRAQEYLKQLAECSASETGVTRFPFTLEYKRANALLTTWMEEARLSVRIDATGTLIGRYDAGNNTKTLLMGSHQDSVKQGGAYDGIMGIVLPIIALDYLNRQGVKLPFSVEVLAFADEEGVRFPTALVGPRALAGTLDESVVDRKDKDGITLRSALSNFGLQPENIGQLKRNPDDILGFIETHIELGPVLEHEGLPLGVVSAISGIERHQLTFTGQAAHAGTVPMHLRKDALAAAATVTIEPEKLAIKLSELLATEGQLDVRPNVPNAVPGQVSMMIELRSPNDEVREKQAISSGFCQGNRSTSWAWLRNQ</sequence>
<evidence type="ECO:0000256" key="4">
    <source>
        <dbReference type="ARBA" id="ARBA00022723"/>
    </source>
</evidence>
<accession>A0A128FFK2</accession>
<reference evidence="8" key="1">
    <citation type="submission" date="2016-02" db="EMBL/GenBank/DDBJ databases">
        <authorList>
            <person name="Rodrigo-Torres Lidia"/>
            <person name="Arahal R.David."/>
        </authorList>
    </citation>
    <scope>NUCLEOTIDE SEQUENCE [LARGE SCALE GENOMIC DNA]</scope>
    <source>
        <strain evidence="8">CECT 8713</strain>
    </source>
</reference>
<dbReference type="PANTHER" id="PTHR32494">
    <property type="entry name" value="ALLANTOATE DEIMINASE-RELATED"/>
    <property type="match status" value="1"/>
</dbReference>
<dbReference type="GO" id="GO:0046872">
    <property type="term" value="F:metal ion binding"/>
    <property type="evidence" value="ECO:0007669"/>
    <property type="project" value="UniProtKB-KW"/>
</dbReference>
<dbReference type="GO" id="GO:0050538">
    <property type="term" value="F:N-carbamoyl-L-amino-acid hydrolase activity"/>
    <property type="evidence" value="ECO:0007669"/>
    <property type="project" value="UniProtKB-EC"/>
</dbReference>
<gene>
    <name evidence="7" type="primary">amaB</name>
    <name evidence="7" type="ORF">GMA8713_03619</name>
</gene>
<keyword evidence="4" id="KW-0479">Metal-binding</keyword>
<comment type="similarity">
    <text evidence="2">Belongs to the peptidase M20 family.</text>
</comment>